<dbReference type="EMBL" id="JANQAO010000001">
    <property type="protein sequence ID" value="MDM5147045.1"/>
    <property type="molecule type" value="Genomic_DNA"/>
</dbReference>
<keyword evidence="2 11" id="KW-0554">One-carbon metabolism</keyword>
<dbReference type="InterPro" id="IPR000672">
    <property type="entry name" value="THF_DH/CycHdrlase"/>
</dbReference>
<evidence type="ECO:0000256" key="6">
    <source>
        <dbReference type="ARBA" id="ARBA00022857"/>
    </source>
</evidence>
<evidence type="ECO:0000256" key="4">
    <source>
        <dbReference type="ARBA" id="ARBA00022755"/>
    </source>
</evidence>
<evidence type="ECO:0000259" key="12">
    <source>
        <dbReference type="Pfam" id="PF00763"/>
    </source>
</evidence>
<dbReference type="PANTHER" id="PTHR48099:SF5">
    <property type="entry name" value="C-1-TETRAHYDROFOLATE SYNTHASE, CYTOPLASMIC"/>
    <property type="match status" value="1"/>
</dbReference>
<evidence type="ECO:0000313" key="15">
    <source>
        <dbReference type="Proteomes" id="UP001168167"/>
    </source>
</evidence>
<comment type="caution">
    <text evidence="14">The sequence shown here is derived from an EMBL/GenBank/DDBJ whole genome shotgun (WGS) entry which is preliminary data.</text>
</comment>
<evidence type="ECO:0000256" key="9">
    <source>
        <dbReference type="ARBA" id="ARBA00023167"/>
    </source>
</evidence>
<dbReference type="Pfam" id="PF00763">
    <property type="entry name" value="THF_DHG_CYH"/>
    <property type="match status" value="1"/>
</dbReference>
<protein>
    <recommendedName>
        <fullName evidence="11">Bifunctional protein FolD</fullName>
    </recommendedName>
    <domain>
        <recommendedName>
            <fullName evidence="11">Methylenetetrahydrofolate dehydrogenase</fullName>
            <ecNumber evidence="11">1.5.1.5</ecNumber>
        </recommendedName>
    </domain>
    <domain>
        <recommendedName>
            <fullName evidence="11">Methenyltetrahydrofolate cyclohydrolase</fullName>
            <ecNumber evidence="11">3.5.4.9</ecNumber>
        </recommendedName>
    </domain>
</protein>
<evidence type="ECO:0000256" key="2">
    <source>
        <dbReference type="ARBA" id="ARBA00022563"/>
    </source>
</evidence>
<keyword evidence="10 11" id="KW-0511">Multifunctional enzyme</keyword>
<comment type="similarity">
    <text evidence="11">Belongs to the tetrahydrofolate dehydrogenase/cyclohydrolase family.</text>
</comment>
<dbReference type="PANTHER" id="PTHR48099">
    <property type="entry name" value="C-1-TETRAHYDROFOLATE SYNTHASE, CYTOPLASMIC-RELATED"/>
    <property type="match status" value="1"/>
</dbReference>
<dbReference type="InterPro" id="IPR020630">
    <property type="entry name" value="THF_DH/CycHdrlase_cat_dom"/>
</dbReference>
<comment type="catalytic activity">
    <reaction evidence="11">
        <text>(6R)-5,10-methenyltetrahydrofolate + H2O = (6R)-10-formyltetrahydrofolate + H(+)</text>
        <dbReference type="Rhea" id="RHEA:23700"/>
        <dbReference type="ChEBI" id="CHEBI:15377"/>
        <dbReference type="ChEBI" id="CHEBI:15378"/>
        <dbReference type="ChEBI" id="CHEBI:57455"/>
        <dbReference type="ChEBI" id="CHEBI:195366"/>
        <dbReference type="EC" id="3.5.4.9"/>
    </reaction>
</comment>
<feature type="binding site" evidence="11">
    <location>
        <position position="228"/>
    </location>
    <ligand>
        <name>NADP(+)</name>
        <dbReference type="ChEBI" id="CHEBI:58349"/>
    </ligand>
</feature>
<keyword evidence="6 11" id="KW-0521">NADP</keyword>
<dbReference type="NCBIfam" id="NF008058">
    <property type="entry name" value="PRK10792.1"/>
    <property type="match status" value="1"/>
</dbReference>
<organism evidence="14 15">
    <name type="scientific">Candidatus Doriopsillibacter californiensis</name>
    <dbReference type="NCBI Taxonomy" id="2970740"/>
    <lineage>
        <taxon>Bacteria</taxon>
        <taxon>Pseudomonadati</taxon>
        <taxon>Pseudomonadota</taxon>
        <taxon>Gammaproteobacteria</taxon>
        <taxon>Candidatus Tethybacterales</taxon>
        <taxon>Candidatus Persebacteraceae</taxon>
        <taxon>Candidatus Doriopsillibacter</taxon>
    </lineage>
</organism>
<dbReference type="NCBIfam" id="NF010783">
    <property type="entry name" value="PRK14186.1"/>
    <property type="match status" value="1"/>
</dbReference>
<keyword evidence="3 11" id="KW-0028">Amino-acid biosynthesis</keyword>
<accession>A0ABT7QKV8</accession>
<dbReference type="InterPro" id="IPR036291">
    <property type="entry name" value="NAD(P)-bd_dom_sf"/>
</dbReference>
<dbReference type="GO" id="GO:0004477">
    <property type="term" value="F:methenyltetrahydrofolate cyclohydrolase activity"/>
    <property type="evidence" value="ECO:0007669"/>
    <property type="project" value="UniProtKB-EC"/>
</dbReference>
<dbReference type="InterPro" id="IPR046346">
    <property type="entry name" value="Aminoacid_DH-like_N_sf"/>
</dbReference>
<keyword evidence="8 11" id="KW-0368">Histidine biosynthesis</keyword>
<comment type="subunit">
    <text evidence="11">Homodimer.</text>
</comment>
<gene>
    <name evidence="11 14" type="primary">folD</name>
    <name evidence="14" type="ORF">NQX30_01420</name>
</gene>
<evidence type="ECO:0000256" key="7">
    <source>
        <dbReference type="ARBA" id="ARBA00023002"/>
    </source>
</evidence>
<reference evidence="14" key="1">
    <citation type="submission" date="2022-08" db="EMBL/GenBank/DDBJ databases">
        <authorList>
            <person name="Dzunkova M."/>
            <person name="La Clair J."/>
            <person name="Tyml T."/>
            <person name="Doud D."/>
            <person name="Schulz F."/>
            <person name="Piquer S."/>
            <person name="Porcel Sanchis D."/>
            <person name="Osborn A."/>
            <person name="Robinson D."/>
            <person name="Louie K.B."/>
            <person name="Bowen B.P."/>
            <person name="Bowers R."/>
            <person name="Lee J."/>
            <person name="Arnau Llombart V."/>
            <person name="Diaz Villanueva W."/>
            <person name="Gosliner T."/>
            <person name="Northen T."/>
            <person name="Cheng J.-F."/>
            <person name="Burkart M.D."/>
            <person name="Woyke T."/>
        </authorList>
    </citation>
    <scope>NUCLEOTIDE SEQUENCE</scope>
    <source>
        <strain evidence="14">Df01</strain>
    </source>
</reference>
<dbReference type="PROSITE" id="PS00766">
    <property type="entry name" value="THF_DHG_CYH_1"/>
    <property type="match status" value="1"/>
</dbReference>
<keyword evidence="4 11" id="KW-0658">Purine biosynthesis</keyword>
<dbReference type="Pfam" id="PF02882">
    <property type="entry name" value="THF_DHG_CYH_C"/>
    <property type="match status" value="1"/>
</dbReference>
<keyword evidence="9 11" id="KW-0486">Methionine biosynthesis</keyword>
<dbReference type="GO" id="GO:0004488">
    <property type="term" value="F:methylenetetrahydrofolate dehydrogenase (NADP+) activity"/>
    <property type="evidence" value="ECO:0007669"/>
    <property type="project" value="UniProtKB-EC"/>
</dbReference>
<dbReference type="EC" id="1.5.1.5" evidence="11"/>
<evidence type="ECO:0000256" key="10">
    <source>
        <dbReference type="ARBA" id="ARBA00023268"/>
    </source>
</evidence>
<evidence type="ECO:0000256" key="5">
    <source>
        <dbReference type="ARBA" id="ARBA00022801"/>
    </source>
</evidence>
<evidence type="ECO:0000313" key="14">
    <source>
        <dbReference type="EMBL" id="MDM5147045.1"/>
    </source>
</evidence>
<feature type="domain" description="Tetrahydrofolate dehydrogenase/cyclohydrolase catalytic" evidence="12">
    <location>
        <begin position="6"/>
        <end position="117"/>
    </location>
</feature>
<evidence type="ECO:0000256" key="1">
    <source>
        <dbReference type="ARBA" id="ARBA00004777"/>
    </source>
</evidence>
<reference evidence="14" key="2">
    <citation type="journal article" date="2023" name="Microbiome">
        <title>Synthase-selected sorting approach identifies a beta-lactone synthase in a nudibranch symbiotic bacterium.</title>
        <authorList>
            <person name="Dzunkova M."/>
            <person name="La Clair J.J."/>
            <person name="Tyml T."/>
            <person name="Doud D."/>
            <person name="Schulz F."/>
            <person name="Piquer-Esteban S."/>
            <person name="Porcel Sanchis D."/>
            <person name="Osborn A."/>
            <person name="Robinson D."/>
            <person name="Louie K.B."/>
            <person name="Bowen B.P."/>
            <person name="Bowers R.M."/>
            <person name="Lee J."/>
            <person name="Arnau V."/>
            <person name="Diaz-Villanueva W."/>
            <person name="Stepanauskas R."/>
            <person name="Gosliner T."/>
            <person name="Date S.V."/>
            <person name="Northen T.R."/>
            <person name="Cheng J.F."/>
            <person name="Burkart M.D."/>
            <person name="Woyke T."/>
        </authorList>
    </citation>
    <scope>NUCLEOTIDE SEQUENCE</scope>
    <source>
        <strain evidence="14">Df01</strain>
    </source>
</reference>
<evidence type="ECO:0000256" key="8">
    <source>
        <dbReference type="ARBA" id="ARBA00023102"/>
    </source>
</evidence>
<keyword evidence="15" id="KW-1185">Reference proteome</keyword>
<feature type="binding site" evidence="11">
    <location>
        <begin position="162"/>
        <end position="164"/>
    </location>
    <ligand>
        <name>NADP(+)</name>
        <dbReference type="ChEBI" id="CHEBI:58349"/>
    </ligand>
</feature>
<dbReference type="PROSITE" id="PS00767">
    <property type="entry name" value="THF_DHG_CYH_2"/>
    <property type="match status" value="1"/>
</dbReference>
<dbReference type="Gene3D" id="3.40.50.720">
    <property type="entry name" value="NAD(P)-binding Rossmann-like Domain"/>
    <property type="match status" value="1"/>
</dbReference>
<dbReference type="SUPFAM" id="SSF51735">
    <property type="entry name" value="NAD(P)-binding Rossmann-fold domains"/>
    <property type="match status" value="1"/>
</dbReference>
<feature type="domain" description="Tetrahydrofolate dehydrogenase/cyclohydrolase NAD(P)-binding" evidence="13">
    <location>
        <begin position="136"/>
        <end position="274"/>
    </location>
</feature>
<evidence type="ECO:0000259" key="13">
    <source>
        <dbReference type="Pfam" id="PF02882"/>
    </source>
</evidence>
<dbReference type="HAMAP" id="MF_01576">
    <property type="entry name" value="THF_DHG_CYH"/>
    <property type="match status" value="1"/>
</dbReference>
<comment type="caution">
    <text evidence="11">Lacks conserved residue(s) required for the propagation of feature annotation.</text>
</comment>
<keyword evidence="7 11" id="KW-0560">Oxidoreductase</keyword>
<dbReference type="SUPFAM" id="SSF53223">
    <property type="entry name" value="Aminoacid dehydrogenase-like, N-terminal domain"/>
    <property type="match status" value="1"/>
</dbReference>
<dbReference type="EC" id="3.5.4.9" evidence="11"/>
<dbReference type="InterPro" id="IPR020631">
    <property type="entry name" value="THF_DH/CycHdrlase_NAD-bd_dom"/>
</dbReference>
<comment type="function">
    <text evidence="11">Catalyzes the oxidation of 5,10-methylenetetrahydrofolate to 5,10-methenyltetrahydrofolate and then the hydrolysis of 5,10-methenyltetrahydrofolate to 10-formyltetrahydrofolate.</text>
</comment>
<name>A0ABT7QKV8_9GAMM</name>
<dbReference type="InterPro" id="IPR020867">
    <property type="entry name" value="THF_DH/CycHdrlase_CS"/>
</dbReference>
<evidence type="ECO:0000256" key="11">
    <source>
        <dbReference type="HAMAP-Rule" id="MF_01576"/>
    </source>
</evidence>
<evidence type="ECO:0000256" key="3">
    <source>
        <dbReference type="ARBA" id="ARBA00022605"/>
    </source>
</evidence>
<proteinExistence type="inferred from homology"/>
<comment type="catalytic activity">
    <reaction evidence="11">
        <text>(6R)-5,10-methylene-5,6,7,8-tetrahydrofolate + NADP(+) = (6R)-5,10-methenyltetrahydrofolate + NADPH</text>
        <dbReference type="Rhea" id="RHEA:22812"/>
        <dbReference type="ChEBI" id="CHEBI:15636"/>
        <dbReference type="ChEBI" id="CHEBI:57455"/>
        <dbReference type="ChEBI" id="CHEBI:57783"/>
        <dbReference type="ChEBI" id="CHEBI:58349"/>
        <dbReference type="EC" id="1.5.1.5"/>
    </reaction>
</comment>
<dbReference type="CDD" id="cd01080">
    <property type="entry name" value="NAD_bind_m-THF_DH_Cyclohyd"/>
    <property type="match status" value="1"/>
</dbReference>
<dbReference type="Gene3D" id="3.40.50.10860">
    <property type="entry name" value="Leucine Dehydrogenase, chain A, domain 1"/>
    <property type="match status" value="1"/>
</dbReference>
<keyword evidence="5 11" id="KW-0378">Hydrolase</keyword>
<dbReference type="Proteomes" id="UP001168167">
    <property type="component" value="Unassembled WGS sequence"/>
</dbReference>
<dbReference type="PRINTS" id="PR00085">
    <property type="entry name" value="THFDHDRGNASE"/>
</dbReference>
<comment type="pathway">
    <text evidence="1 11">One-carbon metabolism; tetrahydrofolate interconversion.</text>
</comment>
<sequence>MESTIINGRAVADEVLASCATKISQGDVVPGLAVIIVGDNPASQVYVRNKVRACEKAGLHSEKYALSVDVSEVELLGKVAQLNADPAIHGILVQLPLPAHINEDKVLTAIAAHKDVDGFHPENIGRLVAGLPGLRPCTPAGCMVLLERAGVSLSGSRAVVIGRSNIVGKPMALMLINAGATVTVCNSKTPSLAATVQQADIVIAAVGRPRLITAEMIKSGATVIDVGINREDGGLVGDVDFESVRTVAGAITPVPGGVGPMTIAMLVSNTLQAAIA</sequence>